<dbReference type="Proteomes" id="UP000286415">
    <property type="component" value="Unassembled WGS sequence"/>
</dbReference>
<organism evidence="1 2">
    <name type="scientific">Clonorchis sinensis</name>
    <name type="common">Chinese liver fluke</name>
    <dbReference type="NCBI Taxonomy" id="79923"/>
    <lineage>
        <taxon>Eukaryota</taxon>
        <taxon>Metazoa</taxon>
        <taxon>Spiralia</taxon>
        <taxon>Lophotrochozoa</taxon>
        <taxon>Platyhelminthes</taxon>
        <taxon>Trematoda</taxon>
        <taxon>Digenea</taxon>
        <taxon>Opisthorchiida</taxon>
        <taxon>Opisthorchiata</taxon>
        <taxon>Opisthorchiidae</taxon>
        <taxon>Clonorchis</taxon>
    </lineage>
</organism>
<keyword evidence="2" id="KW-1185">Reference proteome</keyword>
<dbReference type="EMBL" id="NIRI02000042">
    <property type="protein sequence ID" value="KAG5449409.1"/>
    <property type="molecule type" value="Genomic_DNA"/>
</dbReference>
<reference evidence="1 2" key="2">
    <citation type="journal article" date="2021" name="Genomics">
        <title>High-quality reference genome for Clonorchis sinensis.</title>
        <authorList>
            <person name="Young N.D."/>
            <person name="Stroehlein A.J."/>
            <person name="Kinkar L."/>
            <person name="Wang T."/>
            <person name="Sohn W.M."/>
            <person name="Chang B.C.H."/>
            <person name="Kaur P."/>
            <person name="Weisz D."/>
            <person name="Dudchenko O."/>
            <person name="Aiden E.L."/>
            <person name="Korhonen P.K."/>
            <person name="Gasser R.B."/>
        </authorList>
    </citation>
    <scope>NUCLEOTIDE SEQUENCE [LARGE SCALE GENOMIC DNA]</scope>
    <source>
        <strain evidence="1">Cs-k2</strain>
    </source>
</reference>
<evidence type="ECO:0000313" key="1">
    <source>
        <dbReference type="EMBL" id="KAG5449409.1"/>
    </source>
</evidence>
<gene>
    <name evidence="1" type="ORF">CSKR_107572</name>
</gene>
<evidence type="ECO:0000313" key="2">
    <source>
        <dbReference type="Proteomes" id="UP000286415"/>
    </source>
</evidence>
<dbReference type="AlphaFoldDB" id="A0A419PRN5"/>
<accession>A0A419PRN5</accession>
<dbReference type="InParanoid" id="A0A419PRN5"/>
<reference evidence="1 2" key="1">
    <citation type="journal article" date="2018" name="Biotechnol. Adv.">
        <title>Improved genomic resources and new bioinformatic workflow for the carcinogenic parasite Clonorchis sinensis: Biotechnological implications.</title>
        <authorList>
            <person name="Wang D."/>
            <person name="Korhonen P.K."/>
            <person name="Gasser R.B."/>
            <person name="Young N.D."/>
        </authorList>
    </citation>
    <scope>NUCLEOTIDE SEQUENCE [LARGE SCALE GENOMIC DNA]</scope>
    <source>
        <strain evidence="1">Cs-k2</strain>
    </source>
</reference>
<sequence length="111" mass="11964">MGEISLVGSGVLECPIIECDPLIGGQDDGVFKELFVIFVPFIIAVTPDLGQSFKLLSSETVPKPERQHSRISDLSNSLHLGAFSVSFSLEFSSIYFEGLALVTSAPSIFLL</sequence>
<protein>
    <submittedName>
        <fullName evidence="1">Uncharacterized protein</fullName>
    </submittedName>
</protein>
<name>A0A419PRN5_CLOSI</name>
<comment type="caution">
    <text evidence="1">The sequence shown here is derived from an EMBL/GenBank/DDBJ whole genome shotgun (WGS) entry which is preliminary data.</text>
</comment>
<proteinExistence type="predicted"/>